<name>A0A222MUP8_9BACT</name>
<evidence type="ECO:0000256" key="5">
    <source>
        <dbReference type="ARBA" id="ARBA00023150"/>
    </source>
</evidence>
<dbReference type="GO" id="GO:0006777">
    <property type="term" value="P:Mo-molybdopterin cofactor biosynthetic process"/>
    <property type="evidence" value="ECO:0007669"/>
    <property type="project" value="UniProtKB-KW"/>
</dbReference>
<evidence type="ECO:0000256" key="3">
    <source>
        <dbReference type="ARBA" id="ARBA00011950"/>
    </source>
</evidence>
<dbReference type="SUPFAM" id="SSF54690">
    <property type="entry name" value="Molybdopterin synthase subunit MoaE"/>
    <property type="match status" value="1"/>
</dbReference>
<protein>
    <recommendedName>
        <fullName evidence="4">Molybdopterin synthase catalytic subunit</fullName>
        <ecNumber evidence="3">2.8.1.12</ecNumber>
    </recommendedName>
    <alternativeName>
        <fullName evidence="9">MPT synthase subunit 2</fullName>
    </alternativeName>
    <alternativeName>
        <fullName evidence="7">Molybdenum cofactor biosynthesis protein E</fullName>
    </alternativeName>
    <alternativeName>
        <fullName evidence="8">Molybdopterin-converting factor large subunit</fullName>
    </alternativeName>
    <alternativeName>
        <fullName evidence="10">Molybdopterin-converting factor subunit 2</fullName>
    </alternativeName>
</protein>
<dbReference type="UniPathway" id="UPA00344"/>
<dbReference type="AlphaFoldDB" id="A0A222MUP8"/>
<reference evidence="12 13" key="1">
    <citation type="submission" date="2017-07" db="EMBL/GenBank/DDBJ databases">
        <title>Analysis of two Campylobacter avium genomes and identification of a novel hippuricase gene.</title>
        <authorList>
            <person name="Miller W.G."/>
            <person name="Chapman M.H."/>
            <person name="Yee E."/>
            <person name="Revez J."/>
            <person name="Bono J.L."/>
            <person name="Rossi M."/>
        </authorList>
    </citation>
    <scope>NUCLEOTIDE SEQUENCE [LARGE SCALE GENOMIC DNA]</scope>
    <source>
        <strain evidence="12 13">LMG 24591</strain>
    </source>
</reference>
<organism evidence="12 13">
    <name type="scientific">Campylobacter avium LMG 24591</name>
    <dbReference type="NCBI Taxonomy" id="522484"/>
    <lineage>
        <taxon>Bacteria</taxon>
        <taxon>Pseudomonadati</taxon>
        <taxon>Campylobacterota</taxon>
        <taxon>Epsilonproteobacteria</taxon>
        <taxon>Campylobacterales</taxon>
        <taxon>Campylobacteraceae</taxon>
        <taxon>Campylobacter</taxon>
    </lineage>
</organism>
<evidence type="ECO:0000256" key="8">
    <source>
        <dbReference type="ARBA" id="ARBA00030407"/>
    </source>
</evidence>
<dbReference type="CDD" id="cd00756">
    <property type="entry name" value="MoaE"/>
    <property type="match status" value="1"/>
</dbReference>
<dbReference type="InterPro" id="IPR003448">
    <property type="entry name" value="Mopterin_biosynth_MoaE"/>
</dbReference>
<comment type="catalytic activity">
    <reaction evidence="11">
        <text>2 [molybdopterin-synthase sulfur-carrier protein]-C-terminal-Gly-aminoethanethioate + cyclic pyranopterin phosphate + H2O = molybdopterin + 2 [molybdopterin-synthase sulfur-carrier protein]-C-terminal Gly-Gly + 2 H(+)</text>
        <dbReference type="Rhea" id="RHEA:26333"/>
        <dbReference type="Rhea" id="RHEA-COMP:12202"/>
        <dbReference type="Rhea" id="RHEA-COMP:19907"/>
        <dbReference type="ChEBI" id="CHEBI:15377"/>
        <dbReference type="ChEBI" id="CHEBI:15378"/>
        <dbReference type="ChEBI" id="CHEBI:58698"/>
        <dbReference type="ChEBI" id="CHEBI:59648"/>
        <dbReference type="ChEBI" id="CHEBI:90778"/>
        <dbReference type="ChEBI" id="CHEBI:232372"/>
        <dbReference type="EC" id="2.8.1.12"/>
    </reaction>
</comment>
<keyword evidence="12" id="KW-0808">Transferase</keyword>
<dbReference type="EC" id="2.8.1.12" evidence="3"/>
<dbReference type="InterPro" id="IPR036563">
    <property type="entry name" value="MoaE_sf"/>
</dbReference>
<dbReference type="Proteomes" id="UP000201169">
    <property type="component" value="Chromosome"/>
</dbReference>
<dbReference type="OrthoDB" id="9803224at2"/>
<evidence type="ECO:0000313" key="12">
    <source>
        <dbReference type="EMBL" id="ASQ29777.1"/>
    </source>
</evidence>
<gene>
    <name evidence="12" type="primary">moaE</name>
    <name evidence="12" type="ORF">CAV_0105</name>
</gene>
<sequence>MFELVDGPLNVPYFYEKYFNFYKDKNFGAFLSFCGIVRAEDNIQALSFDIYDNLLKTWFDEWQESVKKDNIKLCFAHSRGDVKIHESSYFVAVLSPQRKKGLQILNDFVEDFKARAPIWKYDIKNSQRIYAKDRSTVLKEAGLLQ</sequence>
<evidence type="ECO:0000256" key="2">
    <source>
        <dbReference type="ARBA" id="ARBA00005426"/>
    </source>
</evidence>
<evidence type="ECO:0000313" key="13">
    <source>
        <dbReference type="Proteomes" id="UP000201169"/>
    </source>
</evidence>
<proteinExistence type="inferred from homology"/>
<evidence type="ECO:0000256" key="9">
    <source>
        <dbReference type="ARBA" id="ARBA00030781"/>
    </source>
</evidence>
<comment type="pathway">
    <text evidence="1">Cofactor biosynthesis; molybdopterin biosynthesis.</text>
</comment>
<dbReference type="PANTHER" id="PTHR23404">
    <property type="entry name" value="MOLYBDOPTERIN SYNTHASE RELATED"/>
    <property type="match status" value="1"/>
</dbReference>
<dbReference type="Gene3D" id="3.90.1170.40">
    <property type="entry name" value="Molybdopterin biosynthesis MoaE subunit"/>
    <property type="match status" value="1"/>
</dbReference>
<dbReference type="RefSeq" id="WP_094324572.1">
    <property type="nucleotide sequence ID" value="NZ_CP022347.1"/>
</dbReference>
<keyword evidence="13" id="KW-1185">Reference proteome</keyword>
<keyword evidence="5" id="KW-0501">Molybdenum cofactor biosynthesis</keyword>
<dbReference type="GO" id="GO:0030366">
    <property type="term" value="F:molybdopterin synthase activity"/>
    <property type="evidence" value="ECO:0007669"/>
    <property type="project" value="UniProtKB-EC"/>
</dbReference>
<comment type="similarity">
    <text evidence="2">Belongs to the MoaE family.</text>
</comment>
<dbReference type="EMBL" id="CP022347">
    <property type="protein sequence ID" value="ASQ29777.1"/>
    <property type="molecule type" value="Genomic_DNA"/>
</dbReference>
<comment type="subunit">
    <text evidence="6">Heterotetramer of 2 MoaD subunits and 2 MoaE subunits. Also stable as homodimer. The enzyme changes between these two forms during catalysis.</text>
</comment>
<dbReference type="Pfam" id="PF02391">
    <property type="entry name" value="MoaE"/>
    <property type="match status" value="1"/>
</dbReference>
<accession>A0A222MUP8</accession>
<evidence type="ECO:0000256" key="10">
    <source>
        <dbReference type="ARBA" id="ARBA00032474"/>
    </source>
</evidence>
<evidence type="ECO:0000256" key="11">
    <source>
        <dbReference type="ARBA" id="ARBA00049878"/>
    </source>
</evidence>
<evidence type="ECO:0000256" key="6">
    <source>
        <dbReference type="ARBA" id="ARBA00026066"/>
    </source>
</evidence>
<evidence type="ECO:0000256" key="7">
    <source>
        <dbReference type="ARBA" id="ARBA00029745"/>
    </source>
</evidence>
<evidence type="ECO:0000256" key="1">
    <source>
        <dbReference type="ARBA" id="ARBA00005046"/>
    </source>
</evidence>
<evidence type="ECO:0000256" key="4">
    <source>
        <dbReference type="ARBA" id="ARBA00013858"/>
    </source>
</evidence>
<dbReference type="KEGG" id="cavi:CAV_0105"/>